<evidence type="ECO:0008006" key="4">
    <source>
        <dbReference type="Google" id="ProtNLM"/>
    </source>
</evidence>
<comment type="caution">
    <text evidence="2">The sequence shown here is derived from an EMBL/GenBank/DDBJ whole genome shotgun (WGS) entry which is preliminary data.</text>
</comment>
<sequence length="550" mass="62487">LHDSFSRNEAVLSQPNEDRPGNGARKMLTKLVNALSSKMEIGAPMAALYLLRHPDHYTSHQFVRFYWKNYVNYVDAQWKSLLDIAEPMEGVNPNVDLEKQEEEDDYDDEQLPPMEGERNEETVRMTRSNGLFFATSNTDDYRHRPSQLAHISLYDFVQCSIKHPLRAVRNPRRDLRWFHFTDDHPQRNTHAIALDPDRRTKYVPNFIGPSLPRRDKGDREEYCRTMLTLFCPWRTGIDLRSADVSWEETFNQYEFTERERELMDNFNMRYECYDARDDYTAMLKSAGLGTNKDGDDDDDDEGDELYADNGENDEDDDTLSAGILGKATSTIKNANAAMLVALKSAGWKPLEKVLNSTSRSLGLPRVALDAALQSGAWNNIIKVEKLRAWKRKMGAMARNAQMGEERDKIPHSQGGQVKNDAYVVSASYLSKDYVPAQVEWSDVMKRIIGESRLNDGQQKAFRIVANHALCIDPPQLLMHLGGLGGTGKSTVIRALCQFFEARDETYRFVLLGPTGTSAALIGGSTYHTYLGIITGKTKRDSSAKIEEVRE</sequence>
<proteinExistence type="predicted"/>
<dbReference type="PANTHER" id="PTHR47642">
    <property type="entry name" value="ATP-DEPENDENT DNA HELICASE"/>
    <property type="match status" value="1"/>
</dbReference>
<dbReference type="InterPro" id="IPR051055">
    <property type="entry name" value="PIF1_helicase"/>
</dbReference>
<reference evidence="2 3" key="1">
    <citation type="submission" date="2020-07" db="EMBL/GenBank/DDBJ databases">
        <title>Comparative genomics of pyrophilous fungi reveals a link between fire events and developmental genes.</title>
        <authorList>
            <consortium name="DOE Joint Genome Institute"/>
            <person name="Steindorff A.S."/>
            <person name="Carver A."/>
            <person name="Calhoun S."/>
            <person name="Stillman K."/>
            <person name="Liu H."/>
            <person name="Lipzen A."/>
            <person name="Pangilinan J."/>
            <person name="Labutti K."/>
            <person name="Bruns T.D."/>
            <person name="Grigoriev I.V."/>
        </authorList>
    </citation>
    <scope>NUCLEOTIDE SEQUENCE [LARGE SCALE GENOMIC DNA]</scope>
    <source>
        <strain evidence="2 3">CBS 144469</strain>
    </source>
</reference>
<dbReference type="PANTHER" id="PTHR47642:SF5">
    <property type="entry name" value="ATP-DEPENDENT DNA HELICASE"/>
    <property type="match status" value="1"/>
</dbReference>
<protein>
    <recommendedName>
        <fullName evidence="4">ATP-dependent DNA helicase</fullName>
    </recommendedName>
</protein>
<gene>
    <name evidence="2" type="ORF">DFP72DRAFT_755134</name>
</gene>
<dbReference type="Gene3D" id="3.40.50.300">
    <property type="entry name" value="P-loop containing nucleotide triphosphate hydrolases"/>
    <property type="match status" value="1"/>
</dbReference>
<keyword evidence="3" id="KW-1185">Reference proteome</keyword>
<feature type="compositionally biased region" description="Acidic residues" evidence="1">
    <location>
        <begin position="99"/>
        <end position="110"/>
    </location>
</feature>
<feature type="region of interest" description="Disordered" evidence="1">
    <location>
        <begin position="287"/>
        <end position="320"/>
    </location>
</feature>
<feature type="non-terminal residue" evidence="2">
    <location>
        <position position="1"/>
    </location>
</feature>
<accession>A0A8H6LU79</accession>
<dbReference type="AlphaFoldDB" id="A0A8H6LU79"/>
<dbReference type="OrthoDB" id="3259294at2759"/>
<feature type="compositionally biased region" description="Acidic residues" evidence="1">
    <location>
        <begin position="294"/>
        <end position="318"/>
    </location>
</feature>
<dbReference type="SUPFAM" id="SSF52540">
    <property type="entry name" value="P-loop containing nucleoside triphosphate hydrolases"/>
    <property type="match status" value="1"/>
</dbReference>
<feature type="non-terminal residue" evidence="2">
    <location>
        <position position="550"/>
    </location>
</feature>
<evidence type="ECO:0000313" key="3">
    <source>
        <dbReference type="Proteomes" id="UP000521943"/>
    </source>
</evidence>
<dbReference type="EMBL" id="JACGCI010000269">
    <property type="protein sequence ID" value="KAF6741291.1"/>
    <property type="molecule type" value="Genomic_DNA"/>
</dbReference>
<evidence type="ECO:0000256" key="1">
    <source>
        <dbReference type="SAM" id="MobiDB-lite"/>
    </source>
</evidence>
<dbReference type="Proteomes" id="UP000521943">
    <property type="component" value="Unassembled WGS sequence"/>
</dbReference>
<feature type="region of interest" description="Disordered" evidence="1">
    <location>
        <begin position="1"/>
        <end position="24"/>
    </location>
</feature>
<evidence type="ECO:0000313" key="2">
    <source>
        <dbReference type="EMBL" id="KAF6741291.1"/>
    </source>
</evidence>
<feature type="region of interest" description="Disordered" evidence="1">
    <location>
        <begin position="97"/>
        <end position="122"/>
    </location>
</feature>
<dbReference type="InterPro" id="IPR027417">
    <property type="entry name" value="P-loop_NTPase"/>
</dbReference>
<name>A0A8H6LU79_9AGAR</name>
<organism evidence="2 3">
    <name type="scientific">Ephemerocybe angulata</name>
    <dbReference type="NCBI Taxonomy" id="980116"/>
    <lineage>
        <taxon>Eukaryota</taxon>
        <taxon>Fungi</taxon>
        <taxon>Dikarya</taxon>
        <taxon>Basidiomycota</taxon>
        <taxon>Agaricomycotina</taxon>
        <taxon>Agaricomycetes</taxon>
        <taxon>Agaricomycetidae</taxon>
        <taxon>Agaricales</taxon>
        <taxon>Agaricineae</taxon>
        <taxon>Psathyrellaceae</taxon>
        <taxon>Ephemerocybe</taxon>
    </lineage>
</organism>